<evidence type="ECO:0000313" key="1">
    <source>
        <dbReference type="EMBL" id="ORB52280.1"/>
    </source>
</evidence>
<protein>
    <submittedName>
        <fullName evidence="1">Uncharacterized protein</fullName>
    </submittedName>
</protein>
<name>A0A1X0IUG5_MYCRH</name>
<dbReference type="Proteomes" id="UP000192534">
    <property type="component" value="Unassembled WGS sequence"/>
</dbReference>
<dbReference type="EMBL" id="MVIH01000006">
    <property type="protein sequence ID" value="ORB52280.1"/>
    <property type="molecule type" value="Genomic_DNA"/>
</dbReference>
<evidence type="ECO:0000313" key="2">
    <source>
        <dbReference type="Proteomes" id="UP000192534"/>
    </source>
</evidence>
<dbReference type="AlphaFoldDB" id="A0A1X0IUG5"/>
<reference evidence="1 2" key="1">
    <citation type="submission" date="2016-12" db="EMBL/GenBank/DDBJ databases">
        <title>The new phylogeny of genus Mycobacterium.</title>
        <authorList>
            <person name="Tortoli E."/>
            <person name="Trovato A."/>
            <person name="Cirillo D.M."/>
        </authorList>
    </citation>
    <scope>NUCLEOTIDE SEQUENCE [LARGE SCALE GENOMIC DNA]</scope>
    <source>
        <strain evidence="1 2">DSM 44223</strain>
    </source>
</reference>
<organism evidence="1 2">
    <name type="scientific">Mycolicibacterium rhodesiae</name>
    <name type="common">Mycobacterium rhodesiae</name>
    <dbReference type="NCBI Taxonomy" id="36814"/>
    <lineage>
        <taxon>Bacteria</taxon>
        <taxon>Bacillati</taxon>
        <taxon>Actinomycetota</taxon>
        <taxon>Actinomycetes</taxon>
        <taxon>Mycobacteriales</taxon>
        <taxon>Mycobacteriaceae</taxon>
        <taxon>Mycolicibacterium</taxon>
    </lineage>
</organism>
<proteinExistence type="predicted"/>
<comment type="caution">
    <text evidence="1">The sequence shown here is derived from an EMBL/GenBank/DDBJ whole genome shotgun (WGS) entry which is preliminary data.</text>
</comment>
<gene>
    <name evidence="1" type="ORF">BST42_15015</name>
</gene>
<keyword evidence="2" id="KW-1185">Reference proteome</keyword>
<accession>A0A1X0IUG5</accession>
<sequence length="193" mass="21228">MTSRTVTSGSKPVSAAQNAVPHAVPPVVVAASRADPLGALGRFVTGTIKELLNRKTTLNPLQKLDDLSPKQKSLLDLIPSPKVTVPKEHSLWYREVQAREAASQQRADANQRRIAEIMQKGVKFTARDGSPVYSMDGKTFVFYTVVSIINGKNAPPVPKLFTLSDRSSQRNRDAFIRSHLKIDPAQVRSTWGK</sequence>